<protein>
    <submittedName>
        <fullName evidence="5">Putative 6-pyruvoyl tetrahydrobiopterin synthase (PTPS) (PTP synthase)</fullName>
        <ecNumber evidence="5">4.2.3.12</ecNumber>
    </submittedName>
</protein>
<dbReference type="EMBL" id="CABO01000013">
    <property type="protein sequence ID" value="CBI01033.1"/>
    <property type="molecule type" value="Genomic_DNA"/>
</dbReference>
<dbReference type="EC" id="4.2.3.12" evidence="5"/>
<organism evidence="5">
    <name type="scientific">mine drainage metagenome</name>
    <dbReference type="NCBI Taxonomy" id="410659"/>
    <lineage>
        <taxon>unclassified sequences</taxon>
        <taxon>metagenomes</taxon>
        <taxon>ecological metagenomes</taxon>
    </lineage>
</organism>
<gene>
    <name evidence="5" type="ORF">CARN1_1403</name>
    <name evidence="6" type="ORF">CARN4_0386</name>
</gene>
<dbReference type="NCBIfam" id="TIGR03367">
    <property type="entry name" value="queuosine_QueD"/>
    <property type="match status" value="1"/>
</dbReference>
<comment type="caution">
    <text evidence="5">The sequence shown here is derived from an EMBL/GenBank/DDBJ whole genome shotgun (WGS) entry which is preliminary data.</text>
</comment>
<keyword evidence="3" id="KW-0862">Zinc</keyword>
<sequence>MPVLQIRKHFRFEAAHALPHHAGKCARMHGHSYLLEVALRGALQEEGPATGMVADFESITSVVGREIVDRLDHSTLNEFVENPTAENVLLWIHSRIATALPSLDELVLWETPTACAVLRCDDLR</sequence>
<accession>E6PFZ9</accession>
<comment type="cofactor">
    <cofactor evidence="1">
        <name>Zn(2+)</name>
        <dbReference type="ChEBI" id="CHEBI:29105"/>
    </cofactor>
</comment>
<evidence type="ECO:0000256" key="3">
    <source>
        <dbReference type="ARBA" id="ARBA00022833"/>
    </source>
</evidence>
<reference evidence="5" key="1">
    <citation type="submission" date="2009-10" db="EMBL/GenBank/DDBJ databases">
        <title>Diversity of trophic interactions inside an arsenic-rich microbial ecosystem.</title>
        <authorList>
            <person name="Bertin P.N."/>
            <person name="Heinrich-Salmeron A."/>
            <person name="Pelletier E."/>
            <person name="Goulhen-Chollet F."/>
            <person name="Arsene-Ploetze F."/>
            <person name="Gallien S."/>
            <person name="Calteau A."/>
            <person name="Vallenet D."/>
            <person name="Casiot C."/>
            <person name="Chane-Woon-Ming B."/>
            <person name="Giloteaux L."/>
            <person name="Barakat M."/>
            <person name="Bonnefoy V."/>
            <person name="Bruneel O."/>
            <person name="Chandler M."/>
            <person name="Cleiss J."/>
            <person name="Duran R."/>
            <person name="Elbaz-Poulichet F."/>
            <person name="Fonknechten N."/>
            <person name="Lauga B."/>
            <person name="Mornico D."/>
            <person name="Ortet P."/>
            <person name="Schaeffer C."/>
            <person name="Siguier P."/>
            <person name="Alexander Thil Smith A."/>
            <person name="Van Dorsselaer A."/>
            <person name="Weissenbach J."/>
            <person name="Medigue C."/>
            <person name="Le Paslier D."/>
        </authorList>
    </citation>
    <scope>NUCLEOTIDE SEQUENCE</scope>
</reference>
<keyword evidence="2" id="KW-0479">Metal-binding</keyword>
<evidence type="ECO:0000313" key="6">
    <source>
        <dbReference type="EMBL" id="CBI01033.1"/>
    </source>
</evidence>
<dbReference type="AlphaFoldDB" id="E6PFZ9"/>
<name>E6PFZ9_9ZZZZ</name>
<dbReference type="EMBL" id="CABL01000008">
    <property type="protein sequence ID" value="CBH75386.1"/>
    <property type="molecule type" value="Genomic_DNA"/>
</dbReference>
<dbReference type="GO" id="GO:0046872">
    <property type="term" value="F:metal ion binding"/>
    <property type="evidence" value="ECO:0007669"/>
    <property type="project" value="UniProtKB-KW"/>
</dbReference>
<dbReference type="PIRSF" id="PIRSF006113">
    <property type="entry name" value="PTP_synth"/>
    <property type="match status" value="1"/>
</dbReference>
<keyword evidence="4 5" id="KW-0456">Lyase</keyword>
<dbReference type="SUPFAM" id="SSF55620">
    <property type="entry name" value="Tetrahydrobiopterin biosynthesis enzymes-like"/>
    <property type="match status" value="1"/>
</dbReference>
<dbReference type="InterPro" id="IPR007115">
    <property type="entry name" value="6-PTP_synth/QueD"/>
</dbReference>
<evidence type="ECO:0000256" key="1">
    <source>
        <dbReference type="ARBA" id="ARBA00001947"/>
    </source>
</evidence>
<evidence type="ECO:0000256" key="2">
    <source>
        <dbReference type="ARBA" id="ARBA00022723"/>
    </source>
</evidence>
<proteinExistence type="predicted"/>
<dbReference type="InterPro" id="IPR038418">
    <property type="entry name" value="6-PTP_synth/QueD_sf"/>
</dbReference>
<dbReference type="GO" id="GO:0003874">
    <property type="term" value="F:6-pyruvoyltetrahydropterin synthase activity"/>
    <property type="evidence" value="ECO:0007669"/>
    <property type="project" value="UniProtKB-EC"/>
</dbReference>
<evidence type="ECO:0000256" key="4">
    <source>
        <dbReference type="ARBA" id="ARBA00023239"/>
    </source>
</evidence>
<dbReference type="Pfam" id="PF01242">
    <property type="entry name" value="PTPS"/>
    <property type="match status" value="1"/>
</dbReference>
<dbReference type="PANTHER" id="PTHR12589:SF7">
    <property type="entry name" value="6-PYRUVOYL TETRAHYDROBIOPTERIN SYNTHASE"/>
    <property type="match status" value="1"/>
</dbReference>
<dbReference type="PANTHER" id="PTHR12589">
    <property type="entry name" value="PYRUVOYL TETRAHYDROBIOPTERIN SYNTHASE"/>
    <property type="match status" value="1"/>
</dbReference>
<dbReference type="Gene3D" id="3.30.479.10">
    <property type="entry name" value="6-pyruvoyl tetrahydropterin synthase/QueD"/>
    <property type="match status" value="1"/>
</dbReference>
<evidence type="ECO:0000313" key="5">
    <source>
        <dbReference type="EMBL" id="CBH75386.1"/>
    </source>
</evidence>